<dbReference type="EMBL" id="JACHOA010000004">
    <property type="protein sequence ID" value="MBB4614210.1"/>
    <property type="molecule type" value="Genomic_DNA"/>
</dbReference>
<keyword evidence="2" id="KW-1185">Reference proteome</keyword>
<accession>A0A7W7EWE8</accession>
<organism evidence="1 2">
    <name type="scientific">Novosphingobium taihuense</name>
    <dbReference type="NCBI Taxonomy" id="260085"/>
    <lineage>
        <taxon>Bacteria</taxon>
        <taxon>Pseudomonadati</taxon>
        <taxon>Pseudomonadota</taxon>
        <taxon>Alphaproteobacteria</taxon>
        <taxon>Sphingomonadales</taxon>
        <taxon>Sphingomonadaceae</taxon>
        <taxon>Novosphingobium</taxon>
    </lineage>
</organism>
<name>A0A7W7EWE8_9SPHN</name>
<dbReference type="AlphaFoldDB" id="A0A7W7EWE8"/>
<proteinExistence type="predicted"/>
<evidence type="ECO:0000313" key="1">
    <source>
        <dbReference type="EMBL" id="MBB4614210.1"/>
    </source>
</evidence>
<protein>
    <submittedName>
        <fullName evidence="1">Uncharacterized protein</fullName>
    </submittedName>
</protein>
<reference evidence="1 2" key="1">
    <citation type="submission" date="2020-08" db="EMBL/GenBank/DDBJ databases">
        <title>Genomic Encyclopedia of Type Strains, Phase IV (KMG-IV): sequencing the most valuable type-strain genomes for metagenomic binning, comparative biology and taxonomic classification.</title>
        <authorList>
            <person name="Goeker M."/>
        </authorList>
    </citation>
    <scope>NUCLEOTIDE SEQUENCE [LARGE SCALE GENOMIC DNA]</scope>
    <source>
        <strain evidence="1 2">DSM 17507</strain>
    </source>
</reference>
<comment type="caution">
    <text evidence="1">The sequence shown here is derived from an EMBL/GenBank/DDBJ whole genome shotgun (WGS) entry which is preliminary data.</text>
</comment>
<dbReference type="Proteomes" id="UP000538566">
    <property type="component" value="Unassembled WGS sequence"/>
</dbReference>
<gene>
    <name evidence="1" type="ORF">GGR37_002496</name>
</gene>
<sequence length="31" mass="3405">MTDHPLRTPDMWQKIIAGAFSHGMASGFMAV</sequence>
<evidence type="ECO:0000313" key="2">
    <source>
        <dbReference type="Proteomes" id="UP000538566"/>
    </source>
</evidence>